<sequence>MVLTFSLFLLQGNTALGLQQKLYSLFTTAQKVFLCINKCFFFFKFNAMEKKKKEQKIVSTTCQETETIDLLINEEQNTHNVTLDAKNTKTASPSHENATSLNQQYPPVPQWPYTPQHAEQSSMNSRTVQQGQLQLQLAQSAMPFWMPPRPGCHLSGVNVPAPFQTFTPFGMINASWQAPVMIGGETSSSNQPQAPNFCYPVGYPYLSFPGNDTSPVIFFLESVPDAYIIIHMKVELFLLTGPWDPSSWYAQGQQSQLPCTHISPGGYGYASAAPPPSPGCTASLGQPFQRGIIRPLAKLSQKHQQLWEAQSAENVQLWTVIGQLQSELADYKSRLMKLEAEVSSLRPAVEEPTALVTRTALSGQTSKRGRPRKSTTAVDVLPTPDEHYPRARGRKPAALSKFQSSEPRTLVFEKVNLIKVEDRVKVRHSPATTQQENDKKISNIITTSSDNMEVNGSHLMMPAFNSQVQQENPRIHISGIELNSSSKKENIGDNTDDSGADFSVLSQQPKGIHSKGSSATHIGTTANGRFGWPTINPESCGRNAFNTSSQSFYDNGSVIGQGGKHIPGWSFVDEASALEQLEEGAVGLAKNDNEEEMGEDASTGGEEIAPTKDETAYTWIVR</sequence>
<comment type="caution">
    <text evidence="1">The sequence shown here is derived from an EMBL/GenBank/DDBJ whole genome shotgun (WGS) entry which is preliminary data.</text>
</comment>
<dbReference type="EMBL" id="CM047901">
    <property type="protein sequence ID" value="KAJ0097706.1"/>
    <property type="molecule type" value="Genomic_DNA"/>
</dbReference>
<dbReference type="Proteomes" id="UP001164250">
    <property type="component" value="Chromosome 5"/>
</dbReference>
<gene>
    <name evidence="1" type="ORF">Patl1_28441</name>
</gene>
<evidence type="ECO:0000313" key="2">
    <source>
        <dbReference type="Proteomes" id="UP001164250"/>
    </source>
</evidence>
<keyword evidence="2" id="KW-1185">Reference proteome</keyword>
<name>A0ACC1BFH3_9ROSI</name>
<evidence type="ECO:0000313" key="1">
    <source>
        <dbReference type="EMBL" id="KAJ0097706.1"/>
    </source>
</evidence>
<organism evidence="1 2">
    <name type="scientific">Pistacia atlantica</name>
    <dbReference type="NCBI Taxonomy" id="434234"/>
    <lineage>
        <taxon>Eukaryota</taxon>
        <taxon>Viridiplantae</taxon>
        <taxon>Streptophyta</taxon>
        <taxon>Embryophyta</taxon>
        <taxon>Tracheophyta</taxon>
        <taxon>Spermatophyta</taxon>
        <taxon>Magnoliopsida</taxon>
        <taxon>eudicotyledons</taxon>
        <taxon>Gunneridae</taxon>
        <taxon>Pentapetalae</taxon>
        <taxon>rosids</taxon>
        <taxon>malvids</taxon>
        <taxon>Sapindales</taxon>
        <taxon>Anacardiaceae</taxon>
        <taxon>Pistacia</taxon>
    </lineage>
</organism>
<accession>A0ACC1BFH3</accession>
<protein>
    <submittedName>
        <fullName evidence="1">Uncharacterized protein</fullName>
    </submittedName>
</protein>
<proteinExistence type="predicted"/>
<reference evidence="2" key="1">
    <citation type="journal article" date="2023" name="G3 (Bethesda)">
        <title>Genome assembly and association tests identify interacting loci associated with vigor, precocity, and sex in interspecific pistachio rootstocks.</title>
        <authorList>
            <person name="Palmer W."/>
            <person name="Jacygrad E."/>
            <person name="Sagayaradj S."/>
            <person name="Cavanaugh K."/>
            <person name="Han R."/>
            <person name="Bertier L."/>
            <person name="Beede B."/>
            <person name="Kafkas S."/>
            <person name="Golino D."/>
            <person name="Preece J."/>
            <person name="Michelmore R."/>
        </authorList>
    </citation>
    <scope>NUCLEOTIDE SEQUENCE [LARGE SCALE GENOMIC DNA]</scope>
</reference>